<reference evidence="7" key="1">
    <citation type="journal article" date="2023" name="Int. J. Syst. Evol. Microbiol.">
        <title>Collibacillus ludicampi gen. nov., sp. nov., a new soil bacterium of the family Alicyclobacillaceae.</title>
        <authorList>
            <person name="Jojima T."/>
            <person name="Ioku Y."/>
            <person name="Fukuta Y."/>
            <person name="Shirasaka N."/>
            <person name="Matsumura Y."/>
            <person name="Mori M."/>
        </authorList>
    </citation>
    <scope>NUCLEOTIDE SEQUENCE</scope>
    <source>
        <strain evidence="7">TP075</strain>
    </source>
</reference>
<dbReference type="GO" id="GO:0003677">
    <property type="term" value="F:DNA binding"/>
    <property type="evidence" value="ECO:0007669"/>
    <property type="project" value="UniProtKB-UniRule"/>
</dbReference>
<dbReference type="PANTHER" id="PTHR33217:SF7">
    <property type="entry name" value="TRANSPOSASE FOR INSERTION SEQUENCE ELEMENT IS1081"/>
    <property type="match status" value="1"/>
</dbReference>
<evidence type="ECO:0000256" key="4">
    <source>
        <dbReference type="ARBA" id="ARBA00023125"/>
    </source>
</evidence>
<keyword evidence="6" id="KW-0814">Transposable element</keyword>
<keyword evidence="8" id="KW-1185">Reference proteome</keyword>
<dbReference type="InterPro" id="IPR001207">
    <property type="entry name" value="Transposase_mutator"/>
</dbReference>
<name>A0AAV4LCY3_9BACL</name>
<dbReference type="AlphaFoldDB" id="A0AAV4LCY3"/>
<dbReference type="Proteomes" id="UP001057291">
    <property type="component" value="Unassembled WGS sequence"/>
</dbReference>
<dbReference type="Pfam" id="PF00872">
    <property type="entry name" value="Transposase_mut"/>
    <property type="match status" value="1"/>
</dbReference>
<accession>A0AAV4LCY3</accession>
<evidence type="ECO:0000256" key="3">
    <source>
        <dbReference type="ARBA" id="ARBA00022578"/>
    </source>
</evidence>
<comment type="function">
    <text evidence="1 6">Required for the transposition of the insertion element.</text>
</comment>
<gene>
    <name evidence="7" type="ORF">DNHGIG_10770</name>
</gene>
<dbReference type="GO" id="GO:0006313">
    <property type="term" value="P:DNA transposition"/>
    <property type="evidence" value="ECO:0007669"/>
    <property type="project" value="UniProtKB-UniRule"/>
</dbReference>
<sequence>MAQYQNTVDSKLLQPLFLGNSQDAGVAALLESVLNQVLQAQASEQLAAEPNERTEVSTRLSKWYLPYPLTTRVGTITFRVPRIRNGKFSTELFARYQRSEQALVLALMEMVVNGVSTRKVNQITEDCVVRNLTRTRRPKL</sequence>
<keyword evidence="5 6" id="KW-0233">DNA recombination</keyword>
<evidence type="ECO:0000256" key="6">
    <source>
        <dbReference type="RuleBase" id="RU365089"/>
    </source>
</evidence>
<evidence type="ECO:0000256" key="1">
    <source>
        <dbReference type="ARBA" id="ARBA00002190"/>
    </source>
</evidence>
<evidence type="ECO:0000256" key="5">
    <source>
        <dbReference type="ARBA" id="ARBA00023172"/>
    </source>
</evidence>
<protein>
    <recommendedName>
        <fullName evidence="6">Mutator family transposase</fullName>
    </recommendedName>
</protein>
<evidence type="ECO:0000313" key="8">
    <source>
        <dbReference type="Proteomes" id="UP001057291"/>
    </source>
</evidence>
<evidence type="ECO:0000256" key="2">
    <source>
        <dbReference type="ARBA" id="ARBA00010961"/>
    </source>
</evidence>
<keyword evidence="4 6" id="KW-0238">DNA-binding</keyword>
<keyword evidence="3 6" id="KW-0815">Transposition</keyword>
<organism evidence="7 8">
    <name type="scientific">Collibacillus ludicampi</name>
    <dbReference type="NCBI Taxonomy" id="2771369"/>
    <lineage>
        <taxon>Bacteria</taxon>
        <taxon>Bacillati</taxon>
        <taxon>Bacillota</taxon>
        <taxon>Bacilli</taxon>
        <taxon>Bacillales</taxon>
        <taxon>Alicyclobacillaceae</taxon>
        <taxon>Collibacillus</taxon>
    </lineage>
</organism>
<comment type="caution">
    <text evidence="7">The sequence shown here is derived from an EMBL/GenBank/DDBJ whole genome shotgun (WGS) entry which is preliminary data.</text>
</comment>
<evidence type="ECO:0000313" key="7">
    <source>
        <dbReference type="EMBL" id="GIM45528.1"/>
    </source>
</evidence>
<dbReference type="PANTHER" id="PTHR33217">
    <property type="entry name" value="TRANSPOSASE FOR INSERTION SEQUENCE ELEMENT IS1081"/>
    <property type="match status" value="1"/>
</dbReference>
<dbReference type="EMBL" id="BOQE01000001">
    <property type="protein sequence ID" value="GIM45528.1"/>
    <property type="molecule type" value="Genomic_DNA"/>
</dbReference>
<dbReference type="GO" id="GO:0004803">
    <property type="term" value="F:transposase activity"/>
    <property type="evidence" value="ECO:0007669"/>
    <property type="project" value="UniProtKB-UniRule"/>
</dbReference>
<comment type="similarity">
    <text evidence="2 6">Belongs to the transposase mutator family.</text>
</comment>
<proteinExistence type="inferred from homology"/>